<dbReference type="RefSeq" id="WP_139632053.1">
    <property type="nucleotide sequence ID" value="NZ_VDLX02000007.1"/>
</dbReference>
<gene>
    <name evidence="3" type="ORF">FH608_019910</name>
</gene>
<feature type="compositionally biased region" description="Basic residues" evidence="1">
    <location>
        <begin position="182"/>
        <end position="192"/>
    </location>
</feature>
<evidence type="ECO:0000259" key="2">
    <source>
        <dbReference type="Pfam" id="PF08241"/>
    </source>
</evidence>
<dbReference type="OrthoDB" id="65624at2"/>
<dbReference type="GO" id="GO:0032259">
    <property type="term" value="P:methylation"/>
    <property type="evidence" value="ECO:0007669"/>
    <property type="project" value="UniProtKB-KW"/>
</dbReference>
<dbReference type="SUPFAM" id="SSF53335">
    <property type="entry name" value="S-adenosyl-L-methionine-dependent methyltransferases"/>
    <property type="match status" value="1"/>
</dbReference>
<dbReference type="PANTHER" id="PTHR43591">
    <property type="entry name" value="METHYLTRANSFERASE"/>
    <property type="match status" value="1"/>
</dbReference>
<sequence>MLDYDLEAGHYDETRGGLPRARAAADAVCRLVPGGGTLLDVACGTGLVTGELAGRGLRVLGVDASAGMARIAAGRVDVVLGDGRALPVRDGSVDAVSTIWLLHLLDDARPMIAEAARVLRRGGVFVTTVDKRAAHGPGGRPEPSDRSGSGRLEPGLPPGGVHSPVTRSPLSPATLLANRPKPVSRRKRRHAKLGLSPTPWRSSWRKHRSRKSARLPRTR</sequence>
<feature type="region of interest" description="Disordered" evidence="1">
    <location>
        <begin position="130"/>
        <end position="219"/>
    </location>
</feature>
<dbReference type="Proteomes" id="UP000312512">
    <property type="component" value="Unassembled WGS sequence"/>
</dbReference>
<proteinExistence type="predicted"/>
<dbReference type="Gene3D" id="3.40.50.150">
    <property type="entry name" value="Vaccinia Virus protein VP39"/>
    <property type="match status" value="1"/>
</dbReference>
<evidence type="ECO:0000256" key="1">
    <source>
        <dbReference type="SAM" id="MobiDB-lite"/>
    </source>
</evidence>
<keyword evidence="3" id="KW-0489">Methyltransferase</keyword>
<dbReference type="GO" id="GO:0008757">
    <property type="term" value="F:S-adenosylmethionine-dependent methyltransferase activity"/>
    <property type="evidence" value="ECO:0007669"/>
    <property type="project" value="InterPro"/>
</dbReference>
<evidence type="ECO:0000313" key="4">
    <source>
        <dbReference type="Proteomes" id="UP000312512"/>
    </source>
</evidence>
<dbReference type="CDD" id="cd02440">
    <property type="entry name" value="AdoMet_MTases"/>
    <property type="match status" value="1"/>
</dbReference>
<evidence type="ECO:0000313" key="3">
    <source>
        <dbReference type="EMBL" id="KAB8193498.1"/>
    </source>
</evidence>
<dbReference type="InterPro" id="IPR029063">
    <property type="entry name" value="SAM-dependent_MTases_sf"/>
</dbReference>
<feature type="compositionally biased region" description="Basic residues" evidence="1">
    <location>
        <begin position="203"/>
        <end position="219"/>
    </location>
</feature>
<reference evidence="3 4" key="1">
    <citation type="submission" date="2019-10" db="EMBL/GenBank/DDBJ databases">
        <title>Nonomuraea sp. nov., isolated from Phyllanthus amarus.</title>
        <authorList>
            <person name="Klykleung N."/>
            <person name="Tanasupawat S."/>
        </authorList>
    </citation>
    <scope>NUCLEOTIDE SEQUENCE [LARGE SCALE GENOMIC DNA]</scope>
    <source>
        <strain evidence="3 4">PA1-10</strain>
    </source>
</reference>
<dbReference type="InterPro" id="IPR013216">
    <property type="entry name" value="Methyltransf_11"/>
</dbReference>
<dbReference type="EMBL" id="VDLX02000007">
    <property type="protein sequence ID" value="KAB8193498.1"/>
    <property type="molecule type" value="Genomic_DNA"/>
</dbReference>
<organism evidence="3 4">
    <name type="scientific">Nonomuraea phyllanthi</name>
    <dbReference type="NCBI Taxonomy" id="2219224"/>
    <lineage>
        <taxon>Bacteria</taxon>
        <taxon>Bacillati</taxon>
        <taxon>Actinomycetota</taxon>
        <taxon>Actinomycetes</taxon>
        <taxon>Streptosporangiales</taxon>
        <taxon>Streptosporangiaceae</taxon>
        <taxon>Nonomuraea</taxon>
    </lineage>
</organism>
<dbReference type="Pfam" id="PF08241">
    <property type="entry name" value="Methyltransf_11"/>
    <property type="match status" value="1"/>
</dbReference>
<comment type="caution">
    <text evidence="3">The sequence shown here is derived from an EMBL/GenBank/DDBJ whole genome shotgun (WGS) entry which is preliminary data.</text>
</comment>
<keyword evidence="3" id="KW-0808">Transferase</keyword>
<name>A0A5C4WH46_9ACTN</name>
<accession>A0A5C4WH46</accession>
<keyword evidence="4" id="KW-1185">Reference proteome</keyword>
<protein>
    <submittedName>
        <fullName evidence="3">Methyltransferase domain-containing protein</fullName>
    </submittedName>
</protein>
<dbReference type="AlphaFoldDB" id="A0A5C4WH46"/>
<feature type="domain" description="Methyltransferase type 11" evidence="2">
    <location>
        <begin position="39"/>
        <end position="126"/>
    </location>
</feature>